<proteinExistence type="predicted"/>
<organism evidence="1 2">
    <name type="scientific">Candidatus Sulfotelmatobacter kueseliae</name>
    <dbReference type="NCBI Taxonomy" id="2042962"/>
    <lineage>
        <taxon>Bacteria</taxon>
        <taxon>Pseudomonadati</taxon>
        <taxon>Acidobacteriota</taxon>
        <taxon>Terriglobia</taxon>
        <taxon>Terriglobales</taxon>
        <taxon>Candidatus Korobacteraceae</taxon>
        <taxon>Candidatus Sulfotelmatobacter</taxon>
    </lineage>
</organism>
<name>A0A2U3KB55_9BACT</name>
<reference evidence="2" key="1">
    <citation type="submission" date="2018-02" db="EMBL/GenBank/DDBJ databases">
        <authorList>
            <person name="Hausmann B."/>
        </authorList>
    </citation>
    <scope>NUCLEOTIDE SEQUENCE [LARGE SCALE GENOMIC DNA]</scope>
    <source>
        <strain evidence="2">Peat soil MAG SbA1</strain>
    </source>
</reference>
<gene>
    <name evidence="1" type="ORF">SBA1_170019</name>
</gene>
<dbReference type="AlphaFoldDB" id="A0A2U3KB55"/>
<accession>A0A2U3KB55</accession>
<evidence type="ECO:0000313" key="1">
    <source>
        <dbReference type="EMBL" id="SPF36894.1"/>
    </source>
</evidence>
<sequence>MAGVWVKDGYIVSKEVDYSIMTTTEYSQFLYFMFDRRAGAGVQGYEVKRFQVDEHNVPHVLEVTLGPDAPAAVRSRAYALDLSCLSRFYGCNDGLSIFPSGL</sequence>
<evidence type="ECO:0000313" key="2">
    <source>
        <dbReference type="Proteomes" id="UP000238701"/>
    </source>
</evidence>
<dbReference type="EMBL" id="OMOD01000079">
    <property type="protein sequence ID" value="SPF36894.1"/>
    <property type="molecule type" value="Genomic_DNA"/>
</dbReference>
<dbReference type="Proteomes" id="UP000238701">
    <property type="component" value="Unassembled WGS sequence"/>
</dbReference>
<protein>
    <submittedName>
        <fullName evidence="1">Uncharacterized protein</fullName>
    </submittedName>
</protein>